<evidence type="ECO:0000256" key="3">
    <source>
        <dbReference type="ARBA" id="ARBA00022692"/>
    </source>
</evidence>
<evidence type="ECO:0000256" key="5">
    <source>
        <dbReference type="ARBA" id="ARBA00023136"/>
    </source>
</evidence>
<evidence type="ECO:0000256" key="7">
    <source>
        <dbReference type="SAM" id="Phobius"/>
    </source>
</evidence>
<feature type="transmembrane region" description="Helical" evidence="7">
    <location>
        <begin position="295"/>
        <end position="316"/>
    </location>
</feature>
<feature type="transmembrane region" description="Helical" evidence="7">
    <location>
        <begin position="114"/>
        <end position="135"/>
    </location>
</feature>
<feature type="transmembrane region" description="Helical" evidence="7">
    <location>
        <begin position="477"/>
        <end position="500"/>
    </location>
</feature>
<dbReference type="InterPro" id="IPR002528">
    <property type="entry name" value="MATE_fam"/>
</dbReference>
<feature type="compositionally biased region" description="Polar residues" evidence="6">
    <location>
        <begin position="1"/>
        <end position="10"/>
    </location>
</feature>
<comment type="subcellular location">
    <subcellularLocation>
        <location evidence="1">Membrane</location>
        <topology evidence="1">Multi-pass membrane protein</topology>
    </subcellularLocation>
</comment>
<evidence type="ECO:0000313" key="8">
    <source>
        <dbReference type="EMBL" id="KAK5955845.1"/>
    </source>
</evidence>
<dbReference type="GO" id="GO:0015297">
    <property type="term" value="F:antiporter activity"/>
    <property type="evidence" value="ECO:0007669"/>
    <property type="project" value="InterPro"/>
</dbReference>
<evidence type="ECO:0000256" key="6">
    <source>
        <dbReference type="SAM" id="MobiDB-lite"/>
    </source>
</evidence>
<feature type="transmembrane region" description="Helical" evidence="7">
    <location>
        <begin position="251"/>
        <end position="274"/>
    </location>
</feature>
<dbReference type="CDD" id="cd13132">
    <property type="entry name" value="MATE_eukaryotic"/>
    <property type="match status" value="1"/>
</dbReference>
<feature type="region of interest" description="Disordered" evidence="6">
    <location>
        <begin position="1"/>
        <end position="44"/>
    </location>
</feature>
<proteinExistence type="inferred from homology"/>
<dbReference type="GO" id="GO:0042910">
    <property type="term" value="F:xenobiotic transmembrane transporter activity"/>
    <property type="evidence" value="ECO:0007669"/>
    <property type="project" value="InterPro"/>
</dbReference>
<comment type="caution">
    <text evidence="8">The sequence shown here is derived from an EMBL/GenBank/DDBJ whole genome shotgun (WGS) entry which is preliminary data.</text>
</comment>
<dbReference type="InterPro" id="IPR045069">
    <property type="entry name" value="MATE_euk"/>
</dbReference>
<reference evidence="8 9" key="1">
    <citation type="submission" date="2022-12" db="EMBL/GenBank/DDBJ databases">
        <title>Genomic features and morphological characterization of a novel Knufia sp. strain isolated from spacecraft assembly facility.</title>
        <authorList>
            <person name="Teixeira M."/>
            <person name="Chander A.M."/>
            <person name="Stajich J.E."/>
            <person name="Venkateswaran K."/>
        </authorList>
    </citation>
    <scope>NUCLEOTIDE SEQUENCE [LARGE SCALE GENOMIC DNA]</scope>
    <source>
        <strain evidence="8 9">FJI-L2-BK-P2</strain>
    </source>
</reference>
<feature type="transmembrane region" description="Helical" evidence="7">
    <location>
        <begin position="223"/>
        <end position="245"/>
    </location>
</feature>
<evidence type="ECO:0000256" key="2">
    <source>
        <dbReference type="ARBA" id="ARBA00010199"/>
    </source>
</evidence>
<feature type="transmembrane region" description="Helical" evidence="7">
    <location>
        <begin position="155"/>
        <end position="174"/>
    </location>
</feature>
<dbReference type="GO" id="GO:1990961">
    <property type="term" value="P:xenobiotic detoxification by transmembrane export across the plasma membrane"/>
    <property type="evidence" value="ECO:0007669"/>
    <property type="project" value="InterPro"/>
</dbReference>
<dbReference type="GO" id="GO:0016020">
    <property type="term" value="C:membrane"/>
    <property type="evidence" value="ECO:0007669"/>
    <property type="project" value="UniProtKB-SubCell"/>
</dbReference>
<accession>A0AAN8EU24</accession>
<feature type="transmembrane region" description="Helical" evidence="7">
    <location>
        <begin position="448"/>
        <end position="471"/>
    </location>
</feature>
<dbReference type="PANTHER" id="PTHR11206">
    <property type="entry name" value="MULTIDRUG RESISTANCE PROTEIN"/>
    <property type="match status" value="1"/>
</dbReference>
<evidence type="ECO:0000313" key="9">
    <source>
        <dbReference type="Proteomes" id="UP001316803"/>
    </source>
</evidence>
<gene>
    <name evidence="8" type="primary">ERC1</name>
    <name evidence="8" type="ORF">OHC33_003486</name>
</gene>
<keyword evidence="5 7" id="KW-0472">Membrane</keyword>
<dbReference type="AlphaFoldDB" id="A0AAN8EU24"/>
<organism evidence="8 9">
    <name type="scientific">Knufia fluminis</name>
    <dbReference type="NCBI Taxonomy" id="191047"/>
    <lineage>
        <taxon>Eukaryota</taxon>
        <taxon>Fungi</taxon>
        <taxon>Dikarya</taxon>
        <taxon>Ascomycota</taxon>
        <taxon>Pezizomycotina</taxon>
        <taxon>Eurotiomycetes</taxon>
        <taxon>Chaetothyriomycetidae</taxon>
        <taxon>Chaetothyriales</taxon>
        <taxon>Trichomeriaceae</taxon>
        <taxon>Knufia</taxon>
    </lineage>
</organism>
<evidence type="ECO:0000256" key="1">
    <source>
        <dbReference type="ARBA" id="ARBA00004141"/>
    </source>
</evidence>
<dbReference type="Proteomes" id="UP001316803">
    <property type="component" value="Unassembled WGS sequence"/>
</dbReference>
<comment type="similarity">
    <text evidence="2">Belongs to the multi antimicrobial extrusion (MATE) (TC 2.A.66.1) family.</text>
</comment>
<dbReference type="EMBL" id="JAKLMC020000006">
    <property type="protein sequence ID" value="KAK5955845.1"/>
    <property type="molecule type" value="Genomic_DNA"/>
</dbReference>
<dbReference type="Pfam" id="PF01554">
    <property type="entry name" value="MatE"/>
    <property type="match status" value="2"/>
</dbReference>
<keyword evidence="3 7" id="KW-0812">Transmembrane</keyword>
<keyword evidence="4 7" id="KW-1133">Transmembrane helix</keyword>
<dbReference type="NCBIfam" id="TIGR00797">
    <property type="entry name" value="matE"/>
    <property type="match status" value="1"/>
</dbReference>
<evidence type="ECO:0000256" key="4">
    <source>
        <dbReference type="ARBA" id="ARBA00022989"/>
    </source>
</evidence>
<name>A0AAN8EU24_9EURO</name>
<protein>
    <submittedName>
        <fullName evidence="8">Ethionine resistance protein</fullName>
    </submittedName>
</protein>
<sequence>MARRYSQSSVAEDRSRRRLSAQMAHDQGTTDEQAPLLPHKVNDDRRSSIQDDIGLGDVLDEDVTPTRKLVLHEFWVLFKGSIPVILAYTLQNSLQTVSILIVGRASPQDLSTAAFSYMFAMCSGWLIGMGGSTALDTLASSTFTGSKNKTDLGVLLQRSFVVLGLFYIPVAILWTVSEHLFRALGQPEQLCKDSAKFLTCLIPGGLGYICFETMKKYLQAQEIMRPGTYVLLITSPISAALNYLFIYTFGWGVFAAPFATGIGYWLSFLGLVLYARFVAGAECWGGWSKKCLENIGTFAKLAALGVLHVGSEWWAFEIVALAAGRLGEVDLASQSVIMTADQVLNTIPFGVGVAASARVGNMLGLRNAKGAARSANTAAWLSMLLGGLVLAVLMGTRNVFAKIFNDDEAVVKLTAEVMPYVALFQIADGLNGSCGGALRGMGRQHIGALVNIISYYAIALPLGIWLAFHGWRLGGLWLGQCIALYLVGILEWAIVAFSNWDHQVEKAFERMDKDELVEDGQAYHPEVAVNGTNAPVANGPQ</sequence>
<keyword evidence="9" id="KW-1185">Reference proteome</keyword>
<feature type="transmembrane region" description="Helical" evidence="7">
    <location>
        <begin position="377"/>
        <end position="395"/>
    </location>
</feature>